<evidence type="ECO:0000256" key="3">
    <source>
        <dbReference type="ARBA" id="ARBA00021563"/>
    </source>
</evidence>
<gene>
    <name evidence="13" type="primary">gspN</name>
    <name evidence="12" type="ORF">FSC09_13710</name>
    <name evidence="13" type="ORF">G0027_06745</name>
</gene>
<evidence type="ECO:0000256" key="8">
    <source>
        <dbReference type="ARBA" id="ARBA00022927"/>
    </source>
</evidence>
<evidence type="ECO:0000256" key="2">
    <source>
        <dbReference type="ARBA" id="ARBA00007208"/>
    </source>
</evidence>
<dbReference type="GO" id="GO:0015627">
    <property type="term" value="C:type II protein secretion system complex"/>
    <property type="evidence" value="ECO:0007669"/>
    <property type="project" value="InterPro"/>
</dbReference>
<dbReference type="EMBL" id="CP048654">
    <property type="protein sequence ID" value="QOW42575.1"/>
    <property type="molecule type" value="Genomic_DNA"/>
</dbReference>
<evidence type="ECO:0000256" key="5">
    <source>
        <dbReference type="ARBA" id="ARBA00022475"/>
    </source>
</evidence>
<keyword evidence="11" id="KW-1133">Transmembrane helix</keyword>
<name>A0A6C0YN70_9GAMM</name>
<dbReference type="InterPro" id="IPR022792">
    <property type="entry name" value="T2SS_protein-GspN"/>
</dbReference>
<keyword evidence="6" id="KW-0997">Cell inner membrane</keyword>
<keyword evidence="9 11" id="KW-0472">Membrane</keyword>
<evidence type="ECO:0000313" key="13">
    <source>
        <dbReference type="EMBL" id="QOW42575.1"/>
    </source>
</evidence>
<evidence type="ECO:0000256" key="11">
    <source>
        <dbReference type="SAM" id="Phobius"/>
    </source>
</evidence>
<evidence type="ECO:0000256" key="7">
    <source>
        <dbReference type="ARBA" id="ARBA00022692"/>
    </source>
</evidence>
<evidence type="ECO:0000256" key="9">
    <source>
        <dbReference type="ARBA" id="ARBA00023136"/>
    </source>
</evidence>
<keyword evidence="7 11" id="KW-0812">Transmembrane</keyword>
<protein>
    <recommendedName>
        <fullName evidence="3">Type II secretion system protein N</fullName>
    </recommendedName>
    <alternativeName>
        <fullName evidence="10">General secretion pathway protein N</fullName>
    </alternativeName>
</protein>
<keyword evidence="5" id="KW-1003">Cell membrane</keyword>
<comment type="subcellular location">
    <subcellularLocation>
        <location evidence="1">Cell inner membrane</location>
    </subcellularLocation>
</comment>
<comment type="similarity">
    <text evidence="2">Belongs to the GSP N family.</text>
</comment>
<evidence type="ECO:0000313" key="12">
    <source>
        <dbReference type="EMBL" id="QIC71374.1"/>
    </source>
</evidence>
<evidence type="ECO:0000256" key="1">
    <source>
        <dbReference type="ARBA" id="ARBA00004533"/>
    </source>
</evidence>
<organism evidence="13 15">
    <name type="scientific">Acinetobacter indicus</name>
    <dbReference type="NCBI Taxonomy" id="756892"/>
    <lineage>
        <taxon>Bacteria</taxon>
        <taxon>Pseudomonadati</taxon>
        <taxon>Pseudomonadota</taxon>
        <taxon>Gammaproteobacteria</taxon>
        <taxon>Moraxellales</taxon>
        <taxon>Moraxellaceae</taxon>
        <taxon>Acinetobacter</taxon>
    </lineage>
</organism>
<evidence type="ECO:0000256" key="4">
    <source>
        <dbReference type="ARBA" id="ARBA00022448"/>
    </source>
</evidence>
<dbReference type="Pfam" id="PF01203">
    <property type="entry name" value="T2SSN"/>
    <property type="match status" value="1"/>
</dbReference>
<keyword evidence="8" id="KW-0653">Protein transport</keyword>
<keyword evidence="4" id="KW-0813">Transport</keyword>
<proteinExistence type="inferred from homology"/>
<evidence type="ECO:0000313" key="15">
    <source>
        <dbReference type="Proteomes" id="UP000593812"/>
    </source>
</evidence>
<reference evidence="12 14" key="1">
    <citation type="submission" date="2019-09" db="EMBL/GenBank/DDBJ databases">
        <title>Non-baumannii Acinetobacter spp. carrying blaNDM-1 isolated in China.</title>
        <authorList>
            <person name="Cui C."/>
            <person name="Chen C."/>
            <person name="Sun J."/>
            <person name="Liu Y."/>
        </authorList>
    </citation>
    <scope>NUCLEOTIDE SEQUENCE [LARGE SCALE GENOMIC DNA]</scope>
    <source>
        <strain evidence="12 14">B18</strain>
    </source>
</reference>
<dbReference type="Proteomes" id="UP000593812">
    <property type="component" value="Chromosome"/>
</dbReference>
<dbReference type="GO" id="GO:0005886">
    <property type="term" value="C:plasma membrane"/>
    <property type="evidence" value="ECO:0007669"/>
    <property type="project" value="UniProtKB-SubCell"/>
</dbReference>
<dbReference type="GeneID" id="69467593"/>
<evidence type="ECO:0000256" key="10">
    <source>
        <dbReference type="ARBA" id="ARBA00030772"/>
    </source>
</evidence>
<evidence type="ECO:0000256" key="6">
    <source>
        <dbReference type="ARBA" id="ARBA00022519"/>
    </source>
</evidence>
<sequence>MIKKPRYITWWIFAIIAFLIFVLLQIPAAWLISKFYKNNQSLHNVSGNIWQGQADWHKGQLRGSLSWNTRPLDLLLLKVAADVEIHSGHTELKGVMGYRFGTFMLNAVHGRVAPETLKTLVDWQWPTNPIQLQNIDLNYSKQQGFAQAQGQLNWAGGELVYQFAQRQERMTVPTLKGTLSDESGKLKIDVRDARDQKMINLSLDQEMMLDVQLTQRLLMHVPSYEGKAGADTYVISTRQPLFKGGF</sequence>
<dbReference type="GO" id="GO:0015628">
    <property type="term" value="P:protein secretion by the type II secretion system"/>
    <property type="evidence" value="ECO:0007669"/>
    <property type="project" value="InterPro"/>
</dbReference>
<dbReference type="EMBL" id="CP044455">
    <property type="protein sequence ID" value="QIC71374.1"/>
    <property type="molecule type" value="Genomic_DNA"/>
</dbReference>
<accession>A0A6C0YN70</accession>
<feature type="transmembrane region" description="Helical" evidence="11">
    <location>
        <begin position="7"/>
        <end position="32"/>
    </location>
</feature>
<reference evidence="13 15" key="2">
    <citation type="submission" date="2020-02" db="EMBL/GenBank/DDBJ databases">
        <title>Tigecycline-resistant Acinetobacter species from pigs and migratory birds.</title>
        <authorList>
            <person name="Chen C."/>
            <person name="Sun J."/>
            <person name="Liao X.-P."/>
            <person name="Liu Y.-H."/>
        </authorList>
    </citation>
    <scope>NUCLEOTIDE SEQUENCE [LARGE SCALE GENOMIC DNA]</scope>
    <source>
        <strain evidence="13 15">C15_T</strain>
    </source>
</reference>
<evidence type="ECO:0000313" key="14">
    <source>
        <dbReference type="Proteomes" id="UP000503440"/>
    </source>
</evidence>
<dbReference type="Proteomes" id="UP000503440">
    <property type="component" value="Chromosome"/>
</dbReference>
<dbReference type="RefSeq" id="WP_104473370.1">
    <property type="nucleotide sequence ID" value="NZ_CAXNYR010000012.1"/>
</dbReference>
<dbReference type="AlphaFoldDB" id="A0A6C0YN70"/>